<dbReference type="EMBL" id="BMAW01088834">
    <property type="protein sequence ID" value="GFS36819.1"/>
    <property type="molecule type" value="Genomic_DNA"/>
</dbReference>
<name>A0A8X6M8J3_NEPPI</name>
<keyword evidence="2" id="KW-1185">Reference proteome</keyword>
<dbReference type="AlphaFoldDB" id="A0A8X6M8J3"/>
<dbReference type="Proteomes" id="UP000887013">
    <property type="component" value="Unassembled WGS sequence"/>
</dbReference>
<protein>
    <submittedName>
        <fullName evidence="1">Uncharacterized protein</fullName>
    </submittedName>
</protein>
<evidence type="ECO:0000313" key="1">
    <source>
        <dbReference type="EMBL" id="GFS36819.1"/>
    </source>
</evidence>
<sequence>MSTVRQLSLLTSTASVSNVSRQAFYRRLATERPVYQEVCVLSSFSYCSTGYSFQLLQTTMLMEEGGLSSVLFTIESQFSSKSDCRHRIFRRTPGTQVTQQIAVNMHLLELVIS</sequence>
<accession>A0A8X6M8J3</accession>
<organism evidence="1 2">
    <name type="scientific">Nephila pilipes</name>
    <name type="common">Giant wood spider</name>
    <name type="synonym">Nephila maculata</name>
    <dbReference type="NCBI Taxonomy" id="299642"/>
    <lineage>
        <taxon>Eukaryota</taxon>
        <taxon>Metazoa</taxon>
        <taxon>Ecdysozoa</taxon>
        <taxon>Arthropoda</taxon>
        <taxon>Chelicerata</taxon>
        <taxon>Arachnida</taxon>
        <taxon>Araneae</taxon>
        <taxon>Araneomorphae</taxon>
        <taxon>Entelegynae</taxon>
        <taxon>Araneoidea</taxon>
        <taxon>Nephilidae</taxon>
        <taxon>Nephila</taxon>
    </lineage>
</organism>
<evidence type="ECO:0000313" key="2">
    <source>
        <dbReference type="Proteomes" id="UP000887013"/>
    </source>
</evidence>
<comment type="caution">
    <text evidence="1">The sequence shown here is derived from an EMBL/GenBank/DDBJ whole genome shotgun (WGS) entry which is preliminary data.</text>
</comment>
<reference evidence="1" key="1">
    <citation type="submission" date="2020-08" db="EMBL/GenBank/DDBJ databases">
        <title>Multicomponent nature underlies the extraordinary mechanical properties of spider dragline silk.</title>
        <authorList>
            <person name="Kono N."/>
            <person name="Nakamura H."/>
            <person name="Mori M."/>
            <person name="Yoshida Y."/>
            <person name="Ohtoshi R."/>
            <person name="Malay A.D."/>
            <person name="Moran D.A.P."/>
            <person name="Tomita M."/>
            <person name="Numata K."/>
            <person name="Arakawa K."/>
        </authorList>
    </citation>
    <scope>NUCLEOTIDE SEQUENCE</scope>
</reference>
<gene>
    <name evidence="1" type="ORF">NPIL_480691</name>
</gene>
<proteinExistence type="predicted"/>